<gene>
    <name evidence="1" type="ORF">TGEB3V08_LOCUS3468</name>
</gene>
<accession>A0A7R9JU37</accession>
<dbReference type="EMBL" id="OE840110">
    <property type="protein sequence ID" value="CAD7589534.1"/>
    <property type="molecule type" value="Genomic_DNA"/>
</dbReference>
<reference evidence="1" key="1">
    <citation type="submission" date="2020-11" db="EMBL/GenBank/DDBJ databases">
        <authorList>
            <person name="Tran Van P."/>
        </authorList>
    </citation>
    <scope>NUCLEOTIDE SEQUENCE</scope>
</reference>
<name>A0A7R9JU37_TIMGE</name>
<evidence type="ECO:0000313" key="1">
    <source>
        <dbReference type="EMBL" id="CAD7589534.1"/>
    </source>
</evidence>
<sequence length="159" mass="18108">MTLSYKLYHSGIMQDFCISESCALNNIVYVCMRILSTLQFGSAMKLQLIVVETGERWRRALLRNIAIVDVLSTNMTANMSCFDKNRLVRLLIVVQQLLKFHIFHGTDQLLGCDKLLALAPAPYLGRITWARLRPQTWGGESQTRDTVFPQVRFLVASRG</sequence>
<organism evidence="1">
    <name type="scientific">Timema genevievae</name>
    <name type="common">Walking stick</name>
    <dbReference type="NCBI Taxonomy" id="629358"/>
    <lineage>
        <taxon>Eukaryota</taxon>
        <taxon>Metazoa</taxon>
        <taxon>Ecdysozoa</taxon>
        <taxon>Arthropoda</taxon>
        <taxon>Hexapoda</taxon>
        <taxon>Insecta</taxon>
        <taxon>Pterygota</taxon>
        <taxon>Neoptera</taxon>
        <taxon>Polyneoptera</taxon>
        <taxon>Phasmatodea</taxon>
        <taxon>Timematodea</taxon>
        <taxon>Timematoidea</taxon>
        <taxon>Timematidae</taxon>
        <taxon>Timema</taxon>
    </lineage>
</organism>
<proteinExistence type="predicted"/>
<protein>
    <submittedName>
        <fullName evidence="1">Uncharacterized protein</fullName>
    </submittedName>
</protein>
<dbReference type="AlphaFoldDB" id="A0A7R9JU37"/>